<sequence>MPSDLHSTQYPEDEYLFEIDDNPDPSVDSGLPWSFTERAQRAQAAKWDRLYKLFHPRPVIKKEETGPRCLVNGPLLAYGWAFSKRDLLKYAEFHNIKMPLQEYLSEKLGKSYVKYGALSETDAQDKELLYYLDKCASLAVRKHLEHEARVKLTYVVPFSKIHDALFALYTNIEARERIDEIQATVGLEDARDFIDLAIYEAGVQSELLWWYDRAGLRGVGLNYPC</sequence>
<dbReference type="EMBL" id="KZ857448">
    <property type="protein sequence ID" value="RDX44604.1"/>
    <property type="molecule type" value="Genomic_DNA"/>
</dbReference>
<name>A0A371CWE8_9APHY</name>
<dbReference type="AlphaFoldDB" id="A0A371CWE8"/>
<dbReference type="OrthoDB" id="2725342at2759"/>
<reference evidence="1 2" key="1">
    <citation type="journal article" date="2018" name="Biotechnol. Biofuels">
        <title>Integrative visual omics of the white-rot fungus Polyporus brumalis exposes the biotechnological potential of its oxidative enzymes for delignifying raw plant biomass.</title>
        <authorList>
            <person name="Miyauchi S."/>
            <person name="Rancon A."/>
            <person name="Drula E."/>
            <person name="Hage H."/>
            <person name="Chaduli D."/>
            <person name="Favel A."/>
            <person name="Grisel S."/>
            <person name="Henrissat B."/>
            <person name="Herpoel-Gimbert I."/>
            <person name="Ruiz-Duenas F.J."/>
            <person name="Chevret D."/>
            <person name="Hainaut M."/>
            <person name="Lin J."/>
            <person name="Wang M."/>
            <person name="Pangilinan J."/>
            <person name="Lipzen A."/>
            <person name="Lesage-Meessen L."/>
            <person name="Navarro D."/>
            <person name="Riley R."/>
            <person name="Grigoriev I.V."/>
            <person name="Zhou S."/>
            <person name="Raouche S."/>
            <person name="Rosso M.N."/>
        </authorList>
    </citation>
    <scope>NUCLEOTIDE SEQUENCE [LARGE SCALE GENOMIC DNA]</scope>
    <source>
        <strain evidence="1 2">BRFM 1820</strain>
    </source>
</reference>
<evidence type="ECO:0000313" key="2">
    <source>
        <dbReference type="Proteomes" id="UP000256964"/>
    </source>
</evidence>
<dbReference type="Proteomes" id="UP000256964">
    <property type="component" value="Unassembled WGS sequence"/>
</dbReference>
<accession>A0A371CWE8</accession>
<keyword evidence="2" id="KW-1185">Reference proteome</keyword>
<protein>
    <submittedName>
        <fullName evidence="1">Uncharacterized protein</fullName>
    </submittedName>
</protein>
<gene>
    <name evidence="1" type="ORF">OH76DRAFT_1474379</name>
</gene>
<proteinExistence type="predicted"/>
<organism evidence="1 2">
    <name type="scientific">Lentinus brumalis</name>
    <dbReference type="NCBI Taxonomy" id="2498619"/>
    <lineage>
        <taxon>Eukaryota</taxon>
        <taxon>Fungi</taxon>
        <taxon>Dikarya</taxon>
        <taxon>Basidiomycota</taxon>
        <taxon>Agaricomycotina</taxon>
        <taxon>Agaricomycetes</taxon>
        <taxon>Polyporales</taxon>
        <taxon>Polyporaceae</taxon>
        <taxon>Lentinus</taxon>
    </lineage>
</organism>
<evidence type="ECO:0000313" key="1">
    <source>
        <dbReference type="EMBL" id="RDX44604.1"/>
    </source>
</evidence>